<protein>
    <submittedName>
        <fullName evidence="5">Bacterial regulatory protein, LacI family</fullName>
    </submittedName>
</protein>
<dbReference type="PROSITE" id="PS50932">
    <property type="entry name" value="HTH_LACI_2"/>
    <property type="match status" value="1"/>
</dbReference>
<dbReference type="GO" id="GO:0000976">
    <property type="term" value="F:transcription cis-regulatory region binding"/>
    <property type="evidence" value="ECO:0007669"/>
    <property type="project" value="TreeGrafter"/>
</dbReference>
<dbReference type="SUPFAM" id="SSF47413">
    <property type="entry name" value="lambda repressor-like DNA-binding domains"/>
    <property type="match status" value="1"/>
</dbReference>
<organism evidence="5 6">
    <name type="scientific">Bifidobacterium pullorum</name>
    <dbReference type="NCBI Taxonomy" id="78448"/>
    <lineage>
        <taxon>Bacteria</taxon>
        <taxon>Bacillati</taxon>
        <taxon>Actinomycetota</taxon>
        <taxon>Actinomycetes</taxon>
        <taxon>Bifidobacteriales</taxon>
        <taxon>Bifidobacteriaceae</taxon>
        <taxon>Bifidobacterium</taxon>
    </lineage>
</organism>
<dbReference type="PANTHER" id="PTHR30146">
    <property type="entry name" value="LACI-RELATED TRANSCRIPTIONAL REPRESSOR"/>
    <property type="match status" value="1"/>
</dbReference>
<dbReference type="Gene3D" id="3.40.50.2300">
    <property type="match status" value="2"/>
</dbReference>
<keyword evidence="3" id="KW-0804">Transcription</keyword>
<dbReference type="CDD" id="cd06267">
    <property type="entry name" value="PBP1_LacI_sugar_binding-like"/>
    <property type="match status" value="1"/>
</dbReference>
<keyword evidence="1" id="KW-0805">Transcription regulation</keyword>
<name>A0A7V8HQF4_9BIFI</name>
<sequence length="365" mass="39827">MRKTTVYDVAERAGVSTATVSFTFRRPDKVKPATRERVLKAARELDYVPSANARGLARGKTGALGLYSFDMLIERPQGSDLEDFATEDIFERPDVLVYPLYADEVQRGFEVECWHRGQTVLLGTAVSKRDNGSITDIAGRVDGLALFPNRGTDDLPVARLCRSIPVVRIGETDGELPSADVICDNEGGIAALVDHLVDVHGVTEMSFIGELTTYDMHRRFEAFQSRAAERGIAMGRPLLDDSVASSREWLVNLCEAVDVEGLPRALVCGNDQTALSVIDVLRDAGVRVPRDVIVTGFDGILAASIGSPTLTTVRQPMGTMGRMAAKLLDERGGVPWDEPCVHRLPVKVVLGAELRLRVTGQRPAW</sequence>
<dbReference type="SUPFAM" id="SSF53822">
    <property type="entry name" value="Periplasmic binding protein-like I"/>
    <property type="match status" value="1"/>
</dbReference>
<feature type="domain" description="HTH lacI-type" evidence="4">
    <location>
        <begin position="4"/>
        <end position="58"/>
    </location>
</feature>
<proteinExistence type="predicted"/>
<comment type="caution">
    <text evidence="5">The sequence shown here is derived from an EMBL/GenBank/DDBJ whole genome shotgun (WGS) entry which is preliminary data.</text>
</comment>
<dbReference type="Proteomes" id="UP000029109">
    <property type="component" value="Unassembled WGS sequence"/>
</dbReference>
<evidence type="ECO:0000256" key="1">
    <source>
        <dbReference type="ARBA" id="ARBA00023015"/>
    </source>
</evidence>
<dbReference type="InterPro" id="IPR046335">
    <property type="entry name" value="LacI/GalR-like_sensor"/>
</dbReference>
<dbReference type="PANTHER" id="PTHR30146:SF109">
    <property type="entry name" value="HTH-TYPE TRANSCRIPTIONAL REGULATOR GALS"/>
    <property type="match status" value="1"/>
</dbReference>
<keyword evidence="2" id="KW-0238">DNA-binding</keyword>
<dbReference type="Pfam" id="PF00356">
    <property type="entry name" value="LacI"/>
    <property type="match status" value="1"/>
</dbReference>
<dbReference type="InterPro" id="IPR000843">
    <property type="entry name" value="HTH_LacI"/>
</dbReference>
<gene>
    <name evidence="5" type="ORF">BPULL_1261</name>
</gene>
<reference evidence="5 6" key="1">
    <citation type="submission" date="2014-03" db="EMBL/GenBank/DDBJ databases">
        <title>Genomics of Bifidobacteria.</title>
        <authorList>
            <person name="Ventura M."/>
            <person name="Milani C."/>
            <person name="Lugli G.A."/>
        </authorList>
    </citation>
    <scope>NUCLEOTIDE SEQUENCE [LARGE SCALE GENOMIC DNA]</scope>
    <source>
        <strain evidence="5 6">LMG 21816</strain>
    </source>
</reference>
<accession>A0A7V8HQF4</accession>
<dbReference type="CDD" id="cd01392">
    <property type="entry name" value="HTH_LacI"/>
    <property type="match status" value="1"/>
</dbReference>
<evidence type="ECO:0000256" key="3">
    <source>
        <dbReference type="ARBA" id="ARBA00023163"/>
    </source>
</evidence>
<dbReference type="AlphaFoldDB" id="A0A7V8HQF4"/>
<dbReference type="InterPro" id="IPR010982">
    <property type="entry name" value="Lambda_DNA-bd_dom_sf"/>
</dbReference>
<dbReference type="Gene3D" id="1.10.260.40">
    <property type="entry name" value="lambda repressor-like DNA-binding domains"/>
    <property type="match status" value="1"/>
</dbReference>
<dbReference type="EMBL" id="JGZJ01000007">
    <property type="protein sequence ID" value="KFI83123.1"/>
    <property type="molecule type" value="Genomic_DNA"/>
</dbReference>
<dbReference type="Pfam" id="PF13377">
    <property type="entry name" value="Peripla_BP_3"/>
    <property type="match status" value="1"/>
</dbReference>
<dbReference type="GO" id="GO:0003700">
    <property type="term" value="F:DNA-binding transcription factor activity"/>
    <property type="evidence" value="ECO:0007669"/>
    <property type="project" value="TreeGrafter"/>
</dbReference>
<evidence type="ECO:0000313" key="5">
    <source>
        <dbReference type="EMBL" id="KFI83123.1"/>
    </source>
</evidence>
<dbReference type="SMART" id="SM00354">
    <property type="entry name" value="HTH_LACI"/>
    <property type="match status" value="1"/>
</dbReference>
<evidence type="ECO:0000259" key="4">
    <source>
        <dbReference type="PROSITE" id="PS50932"/>
    </source>
</evidence>
<evidence type="ECO:0000256" key="2">
    <source>
        <dbReference type="ARBA" id="ARBA00023125"/>
    </source>
</evidence>
<dbReference type="InterPro" id="IPR028082">
    <property type="entry name" value="Peripla_BP_I"/>
</dbReference>
<evidence type="ECO:0000313" key="6">
    <source>
        <dbReference type="Proteomes" id="UP000029109"/>
    </source>
</evidence>